<proteinExistence type="predicted"/>
<evidence type="ECO:0000313" key="2">
    <source>
        <dbReference type="EMBL" id="TDX42933.1"/>
    </source>
</evidence>
<dbReference type="RefSeq" id="WP_208320678.1">
    <property type="nucleotide sequence ID" value="NZ_SOEF01000019.1"/>
</dbReference>
<feature type="transmembrane region" description="Helical" evidence="1">
    <location>
        <begin position="55"/>
        <end position="75"/>
    </location>
</feature>
<dbReference type="AlphaFoldDB" id="A0A4R8GLS1"/>
<sequence length="99" mass="11729">MFLKIILTAILIMILPIVVIPLLFSVINYLPEIFSYFSFGLGREFFAEIQLRDYLSLYLSIVSIMVSVIIAYYLYKLEVQQKRKEKDQELEQNKEMIIL</sequence>
<name>A0A4R8GLS1_9FIRM</name>
<dbReference type="EMBL" id="SOEF01000019">
    <property type="protein sequence ID" value="TDX42933.1"/>
    <property type="molecule type" value="Genomic_DNA"/>
</dbReference>
<dbReference type="Proteomes" id="UP000295472">
    <property type="component" value="Unassembled WGS sequence"/>
</dbReference>
<organism evidence="2 3">
    <name type="scientific">Halanaerobium congolense</name>
    <dbReference type="NCBI Taxonomy" id="54121"/>
    <lineage>
        <taxon>Bacteria</taxon>
        <taxon>Bacillati</taxon>
        <taxon>Bacillota</taxon>
        <taxon>Clostridia</taxon>
        <taxon>Halanaerobiales</taxon>
        <taxon>Halanaerobiaceae</taxon>
        <taxon>Halanaerobium</taxon>
    </lineage>
</organism>
<comment type="caution">
    <text evidence="2">The sequence shown here is derived from an EMBL/GenBank/DDBJ whole genome shotgun (WGS) entry which is preliminary data.</text>
</comment>
<evidence type="ECO:0000313" key="3">
    <source>
        <dbReference type="Proteomes" id="UP000295472"/>
    </source>
</evidence>
<protein>
    <submittedName>
        <fullName evidence="2">Uncharacterized protein</fullName>
    </submittedName>
</protein>
<gene>
    <name evidence="2" type="ORF">C7954_11944</name>
</gene>
<keyword evidence="1" id="KW-0472">Membrane</keyword>
<keyword evidence="1" id="KW-1133">Transmembrane helix</keyword>
<keyword evidence="1" id="KW-0812">Transmembrane</keyword>
<feature type="transmembrane region" description="Helical" evidence="1">
    <location>
        <begin position="7"/>
        <end position="30"/>
    </location>
</feature>
<reference evidence="2 3" key="1">
    <citation type="submission" date="2019-03" db="EMBL/GenBank/DDBJ databases">
        <title>Subsurface microbial communities from deep shales in Ohio and West Virginia, USA.</title>
        <authorList>
            <person name="Wrighton K."/>
        </authorList>
    </citation>
    <scope>NUCLEOTIDE SEQUENCE [LARGE SCALE GENOMIC DNA]</scope>
    <source>
        <strain evidence="2 3">DSMZ 11287</strain>
    </source>
</reference>
<dbReference type="GeneID" id="57013024"/>
<evidence type="ECO:0000256" key="1">
    <source>
        <dbReference type="SAM" id="Phobius"/>
    </source>
</evidence>
<accession>A0A4R8GLS1</accession>